<keyword evidence="9" id="KW-1185">Reference proteome</keyword>
<dbReference type="PROSITE" id="PS00263">
    <property type="entry name" value="NATRIURETIC_PEPTIDE"/>
    <property type="match status" value="1"/>
</dbReference>
<dbReference type="PANTHER" id="PTHR14066:SF10">
    <property type="entry name" value="NATRIURETIC PEPTIDES B"/>
    <property type="match status" value="1"/>
</dbReference>
<evidence type="ECO:0000256" key="4">
    <source>
        <dbReference type="ARBA" id="ARBA00022858"/>
    </source>
</evidence>
<evidence type="ECO:0000256" key="1">
    <source>
        <dbReference type="ARBA" id="ARBA00004613"/>
    </source>
</evidence>
<dbReference type="Proteomes" id="UP000694871">
    <property type="component" value="Unplaced"/>
</dbReference>
<dbReference type="InterPro" id="IPR002408">
    <property type="entry name" value="Natriuretic_peptide_brain"/>
</dbReference>
<dbReference type="SMART" id="SM00183">
    <property type="entry name" value="NAT_PEP"/>
    <property type="match status" value="1"/>
</dbReference>
<dbReference type="GeneID" id="107111569"/>
<dbReference type="RefSeq" id="XP_015268034.1">
    <property type="nucleotide sequence ID" value="XM_015412548.1"/>
</dbReference>
<evidence type="ECO:0000256" key="7">
    <source>
        <dbReference type="RuleBase" id="RU003686"/>
    </source>
</evidence>
<evidence type="ECO:0000313" key="9">
    <source>
        <dbReference type="Proteomes" id="UP000694871"/>
    </source>
</evidence>
<protein>
    <submittedName>
        <fullName evidence="10">Natriuretic peptides A-like</fullName>
    </submittedName>
</protein>
<gene>
    <name evidence="10" type="primary">LOC107111569</name>
</gene>
<dbReference type="InterPro" id="IPR000663">
    <property type="entry name" value="Natr_peptide"/>
</dbReference>
<dbReference type="InterPro" id="IPR030480">
    <property type="entry name" value="Natr_peptide_CS"/>
</dbReference>
<reference evidence="10" key="1">
    <citation type="submission" date="2025-08" db="UniProtKB">
        <authorList>
            <consortium name="RefSeq"/>
        </authorList>
    </citation>
    <scope>IDENTIFICATION</scope>
</reference>
<evidence type="ECO:0000313" key="10">
    <source>
        <dbReference type="RefSeq" id="XP_015268034.1"/>
    </source>
</evidence>
<organism evidence="9 10">
    <name type="scientific">Gekko japonicus</name>
    <name type="common">Schlegel's Japanese gecko</name>
    <dbReference type="NCBI Taxonomy" id="146911"/>
    <lineage>
        <taxon>Eukaryota</taxon>
        <taxon>Metazoa</taxon>
        <taxon>Chordata</taxon>
        <taxon>Craniata</taxon>
        <taxon>Vertebrata</taxon>
        <taxon>Euteleostomi</taxon>
        <taxon>Lepidosauria</taxon>
        <taxon>Squamata</taxon>
        <taxon>Bifurcata</taxon>
        <taxon>Gekkota</taxon>
        <taxon>Gekkonidae</taxon>
        <taxon>Gekkoninae</taxon>
        <taxon>Gekko</taxon>
    </lineage>
</organism>
<dbReference type="PANTHER" id="PTHR14066">
    <property type="entry name" value="ATRIAL NATRIURETIC FACTOR PRECURSOR"/>
    <property type="match status" value="1"/>
</dbReference>
<dbReference type="PRINTS" id="PR00710">
    <property type="entry name" value="NATPEPTIDES"/>
</dbReference>
<keyword evidence="3 8" id="KW-0732">Signal</keyword>
<evidence type="ECO:0000256" key="2">
    <source>
        <dbReference type="ARBA" id="ARBA00022525"/>
    </source>
</evidence>
<proteinExistence type="inferred from homology"/>
<feature type="signal peptide" evidence="8">
    <location>
        <begin position="1"/>
        <end position="22"/>
    </location>
</feature>
<name>A0ABM1K2U7_GEKJA</name>
<keyword evidence="2" id="KW-0964">Secreted</keyword>
<evidence type="ECO:0000256" key="6">
    <source>
        <dbReference type="ARBA" id="ARBA00023157"/>
    </source>
</evidence>
<dbReference type="InterPro" id="IPR050787">
    <property type="entry name" value="Natriuretic_peptide"/>
</dbReference>
<dbReference type="Pfam" id="PF00212">
    <property type="entry name" value="ANP"/>
    <property type="match status" value="1"/>
</dbReference>
<dbReference type="PRINTS" id="PR00712">
    <property type="entry name" value="BNATPEPTIDE"/>
</dbReference>
<comment type="subcellular location">
    <subcellularLocation>
        <location evidence="1 7">Secreted</location>
    </subcellularLocation>
</comment>
<keyword evidence="5" id="KW-0382">Hypotensive agent</keyword>
<keyword evidence="6" id="KW-1015">Disulfide bond</keyword>
<feature type="chain" id="PRO_5046731339" evidence="8">
    <location>
        <begin position="23"/>
        <end position="223"/>
    </location>
</feature>
<evidence type="ECO:0000256" key="8">
    <source>
        <dbReference type="SAM" id="SignalP"/>
    </source>
</evidence>
<evidence type="ECO:0000256" key="3">
    <source>
        <dbReference type="ARBA" id="ARBA00022729"/>
    </source>
</evidence>
<keyword evidence="4 7" id="KW-0838">Vasoactive</keyword>
<sequence length="223" mass="24745">MTGTSLLSCCLLLLFGFQRSTAHPVDSLSPAKELASMEALLERLEEKVALMEDLQTEADFEEPQGQREGQAEASEDSIDLQLEARAEPAPLPSYRSSWLKHLRGLQAPKSLRESGCFGRRLDRIGSMSGMGCKGLRQGSLCREVREQREGQGSFRLRHGDERSQSMPTEWVGKTFQAYHSKASLEKVDSCLKEQTGRPRGLGSEGRNLYIAFAFRPAIASPLL</sequence>
<comment type="similarity">
    <text evidence="7">Belongs to the natriuretic peptide family.</text>
</comment>
<accession>A0ABM1K2U7</accession>
<evidence type="ECO:0000256" key="5">
    <source>
        <dbReference type="ARBA" id="ARBA00022924"/>
    </source>
</evidence>